<evidence type="ECO:0000256" key="2">
    <source>
        <dbReference type="ARBA" id="ARBA00011245"/>
    </source>
</evidence>
<evidence type="ECO:0000256" key="4">
    <source>
        <dbReference type="SAM" id="SignalP"/>
    </source>
</evidence>
<dbReference type="Pfam" id="PF14508">
    <property type="entry name" value="GH97_N"/>
    <property type="match status" value="1"/>
</dbReference>
<dbReference type="EMBL" id="BAABGY010000020">
    <property type="protein sequence ID" value="GAA4345039.1"/>
    <property type="molecule type" value="Genomic_DNA"/>
</dbReference>
<keyword evidence="4" id="KW-0732">Signal</keyword>
<feature type="signal peptide" evidence="4">
    <location>
        <begin position="1"/>
        <end position="20"/>
    </location>
</feature>
<evidence type="ECO:0000313" key="6">
    <source>
        <dbReference type="EMBL" id="GAA4345039.1"/>
    </source>
</evidence>
<protein>
    <recommendedName>
        <fullName evidence="5">Glycosyl-hydrolase 97 N-terminal domain-containing protein</fullName>
    </recommendedName>
</protein>
<dbReference type="InterPro" id="IPR029486">
    <property type="entry name" value="GH97_N"/>
</dbReference>
<comment type="cofactor">
    <cofactor evidence="1">
        <name>Ca(2+)</name>
        <dbReference type="ChEBI" id="CHEBI:29108"/>
    </cofactor>
</comment>
<name>A0ABP8HV28_9BACT</name>
<keyword evidence="7" id="KW-1185">Reference proteome</keyword>
<evidence type="ECO:0000256" key="1">
    <source>
        <dbReference type="ARBA" id="ARBA00001913"/>
    </source>
</evidence>
<dbReference type="InterPro" id="IPR014718">
    <property type="entry name" value="GH-type_carb-bd"/>
</dbReference>
<reference evidence="7" key="1">
    <citation type="journal article" date="2019" name="Int. J. Syst. Evol. Microbiol.">
        <title>The Global Catalogue of Microorganisms (GCM) 10K type strain sequencing project: providing services to taxonomists for standard genome sequencing and annotation.</title>
        <authorList>
            <consortium name="The Broad Institute Genomics Platform"/>
            <consortium name="The Broad Institute Genome Sequencing Center for Infectious Disease"/>
            <person name="Wu L."/>
            <person name="Ma J."/>
        </authorList>
    </citation>
    <scope>NUCLEOTIDE SEQUENCE [LARGE SCALE GENOMIC DNA]</scope>
    <source>
        <strain evidence="7">JCM 17919</strain>
    </source>
</reference>
<dbReference type="PANTHER" id="PTHR35803:SF1">
    <property type="entry name" value="GLUCAN 1,4-ALPHA-GLUCOSIDASE SUSB"/>
    <property type="match status" value="1"/>
</dbReference>
<keyword evidence="3" id="KW-0106">Calcium</keyword>
<evidence type="ECO:0000313" key="7">
    <source>
        <dbReference type="Proteomes" id="UP001501725"/>
    </source>
</evidence>
<dbReference type="Proteomes" id="UP001501725">
    <property type="component" value="Unassembled WGS sequence"/>
</dbReference>
<comment type="subunit">
    <text evidence="2">Monomer.</text>
</comment>
<sequence>MNMKRYLLLLLSCGSLGAAAQSLALHSPDGRLRLAVTLAADGRPDYALSFAGRPVLQPSALGFRLAAPAASLQRFRLLGADSSSHDASWKPVWGEYASIRDQHKELRLRLEGRERNIRVNVVFRLFNEGLGFRYEFPEQEGLNHFIVAEESTQFRLTGDHTAFWIPGDYDSNEYPYHRSTLSAVDAGKGELATEIGLRRIIAPNAVQTPLMLKTGDGLYVNIHEAALVN</sequence>
<feature type="domain" description="Glycosyl-hydrolase 97 N-terminal" evidence="5">
    <location>
        <begin position="25"/>
        <end position="229"/>
    </location>
</feature>
<organism evidence="6 7">
    <name type="scientific">Flaviaesturariibacter amylovorans</name>
    <dbReference type="NCBI Taxonomy" id="1084520"/>
    <lineage>
        <taxon>Bacteria</taxon>
        <taxon>Pseudomonadati</taxon>
        <taxon>Bacteroidota</taxon>
        <taxon>Chitinophagia</taxon>
        <taxon>Chitinophagales</taxon>
        <taxon>Chitinophagaceae</taxon>
        <taxon>Flaviaestuariibacter</taxon>
    </lineage>
</organism>
<evidence type="ECO:0000259" key="5">
    <source>
        <dbReference type="Pfam" id="PF14508"/>
    </source>
</evidence>
<dbReference type="Gene3D" id="2.70.98.10">
    <property type="match status" value="1"/>
</dbReference>
<dbReference type="PANTHER" id="PTHR35803">
    <property type="entry name" value="GLUCAN 1,4-ALPHA-GLUCOSIDASE SUSB-RELATED"/>
    <property type="match status" value="1"/>
</dbReference>
<accession>A0ABP8HV28</accession>
<gene>
    <name evidence="6" type="ORF">GCM10023184_46840</name>
</gene>
<comment type="caution">
    <text evidence="6">The sequence shown here is derived from an EMBL/GenBank/DDBJ whole genome shotgun (WGS) entry which is preliminary data.</text>
</comment>
<feature type="chain" id="PRO_5045670332" description="Glycosyl-hydrolase 97 N-terminal domain-containing protein" evidence="4">
    <location>
        <begin position="21"/>
        <end position="229"/>
    </location>
</feature>
<proteinExistence type="predicted"/>
<dbReference type="InterPro" id="IPR052720">
    <property type="entry name" value="Glycosyl_hydrolase_97"/>
</dbReference>
<evidence type="ECO:0000256" key="3">
    <source>
        <dbReference type="ARBA" id="ARBA00022837"/>
    </source>
</evidence>